<dbReference type="RefSeq" id="WP_316966726.1">
    <property type="nucleotide sequence ID" value="NZ_JARFPK010000023.1"/>
</dbReference>
<evidence type="ECO:0008006" key="4">
    <source>
        <dbReference type="Google" id="ProtNLM"/>
    </source>
</evidence>
<name>A0ABT5X8H4_9EURY</name>
<keyword evidence="1" id="KW-1133">Transmembrane helix</keyword>
<feature type="transmembrane region" description="Helical" evidence="1">
    <location>
        <begin position="49"/>
        <end position="69"/>
    </location>
</feature>
<evidence type="ECO:0000313" key="2">
    <source>
        <dbReference type="EMBL" id="MDF0590981.1"/>
    </source>
</evidence>
<protein>
    <recommendedName>
        <fullName evidence="4">DUF835 domain-containing protein</fullName>
    </recommendedName>
</protein>
<dbReference type="Proteomes" id="UP001220010">
    <property type="component" value="Unassembled WGS sequence"/>
</dbReference>
<accession>A0ABT5X8H4</accession>
<dbReference type="EMBL" id="JARFPK010000023">
    <property type="protein sequence ID" value="MDF0590981.1"/>
    <property type="molecule type" value="Genomic_DNA"/>
</dbReference>
<proteinExistence type="predicted"/>
<evidence type="ECO:0000313" key="3">
    <source>
        <dbReference type="Proteomes" id="UP001220010"/>
    </source>
</evidence>
<organism evidence="2 3">
    <name type="scientific">Candidatus Methanocrinis natronophilus</name>
    <dbReference type="NCBI Taxonomy" id="3033396"/>
    <lineage>
        <taxon>Archaea</taxon>
        <taxon>Methanobacteriati</taxon>
        <taxon>Methanobacteriota</taxon>
        <taxon>Stenosarchaea group</taxon>
        <taxon>Methanomicrobia</taxon>
        <taxon>Methanotrichales</taxon>
        <taxon>Methanotrichaceae</taxon>
        <taxon>Methanocrinis</taxon>
    </lineage>
</organism>
<feature type="transmembrane region" description="Helical" evidence="1">
    <location>
        <begin position="89"/>
        <end position="107"/>
    </location>
</feature>
<sequence>MMIEFIIDVLKISLATSVITGIGGIFGFITSFLSVVITKTYSRKALFRWRVYLWYCMLGLWIGVILIILDLIKPISIHSYLNLGTKFGILAWVLGLSGLMWIFFRIARLETIIFNKPSVNFQKKFIEFGGECIDRVIKQPFQNQKPVYPIILAADESWRPWRIAEKFSENALNKGSGIIWFWFARPPHNITKNPNRVDIDCFSAFAERIFKDDIRNGILYADPRNPHEMNKKYEEAIEHLKKSKCLCVIYDALSDFLYFSDEEIAAQYLRHNMFWEEKNHINSLYIFRTGTLKQELEGYILWFANSVITLTTDKQDNPIMKTRGLFNDPRCFKIDYDLNLCEISDCNV</sequence>
<keyword evidence="1" id="KW-0472">Membrane</keyword>
<feature type="transmembrane region" description="Helical" evidence="1">
    <location>
        <begin position="12"/>
        <end position="37"/>
    </location>
</feature>
<gene>
    <name evidence="2" type="ORF">P0O15_07345</name>
</gene>
<reference evidence="2 3" key="1">
    <citation type="submission" date="2023-03" db="EMBL/GenBank/DDBJ databases">
        <title>WGS of Methanotrichaceae archaeon Mx.</title>
        <authorList>
            <person name="Sorokin D.Y."/>
            <person name="Merkel A.Y."/>
        </authorList>
    </citation>
    <scope>NUCLEOTIDE SEQUENCE [LARGE SCALE GENOMIC DNA]</scope>
    <source>
        <strain evidence="2 3">Mx</strain>
    </source>
</reference>
<keyword evidence="1" id="KW-0812">Transmembrane</keyword>
<evidence type="ECO:0000256" key="1">
    <source>
        <dbReference type="SAM" id="Phobius"/>
    </source>
</evidence>
<keyword evidence="3" id="KW-1185">Reference proteome</keyword>
<comment type="caution">
    <text evidence="2">The sequence shown here is derived from an EMBL/GenBank/DDBJ whole genome shotgun (WGS) entry which is preliminary data.</text>
</comment>